<dbReference type="Proteomes" id="UP001058317">
    <property type="component" value="Chromosome"/>
</dbReference>
<organism evidence="1 2">
    <name type="scientific">Citrobacter braakii</name>
    <dbReference type="NCBI Taxonomy" id="57706"/>
    <lineage>
        <taxon>Bacteria</taxon>
        <taxon>Pseudomonadati</taxon>
        <taxon>Pseudomonadota</taxon>
        <taxon>Gammaproteobacteria</taxon>
        <taxon>Enterobacterales</taxon>
        <taxon>Enterobacteriaceae</taxon>
        <taxon>Citrobacter</taxon>
        <taxon>Citrobacter freundii complex</taxon>
    </lineage>
</organism>
<gene>
    <name evidence="1" type="ORF">KAM621c_21580</name>
</gene>
<accession>A0AAD1L1G0</accession>
<sequence length="65" mass="7204">MIVSMDTLYHSEFSFLPARNEKGDLEYVDIITSFASAQGGCAYTHRAGPTSDVGRRAMSLIYRKA</sequence>
<reference evidence="1" key="1">
    <citation type="submission" date="2022-07" db="EMBL/GenBank/DDBJ databases">
        <title>Complete genome sequence of carbapenem-resistant Citrobacter spp. in Japan.</title>
        <authorList>
            <person name="Maehana S."/>
            <person name="Suzuki M."/>
            <person name="Kitasato H."/>
        </authorList>
    </citation>
    <scope>NUCLEOTIDE SEQUENCE</scope>
    <source>
        <strain evidence="1">KAM621</strain>
    </source>
</reference>
<name>A0AAD1L1G0_CITBR</name>
<proteinExistence type="predicted"/>
<evidence type="ECO:0000313" key="1">
    <source>
        <dbReference type="EMBL" id="BDN97053.1"/>
    </source>
</evidence>
<dbReference type="AlphaFoldDB" id="A0AAD1L1G0"/>
<dbReference type="EMBL" id="AP026382">
    <property type="protein sequence ID" value="BDN97053.1"/>
    <property type="molecule type" value="Genomic_DNA"/>
</dbReference>
<evidence type="ECO:0000313" key="2">
    <source>
        <dbReference type="Proteomes" id="UP001058317"/>
    </source>
</evidence>
<protein>
    <submittedName>
        <fullName evidence="1">Uncharacterized protein</fullName>
    </submittedName>
</protein>